<dbReference type="GO" id="GO:0006865">
    <property type="term" value="P:amino acid transport"/>
    <property type="evidence" value="ECO:0007669"/>
    <property type="project" value="UniProtKB-KW"/>
</dbReference>
<evidence type="ECO:0000256" key="7">
    <source>
        <dbReference type="SAM" id="Phobius"/>
    </source>
</evidence>
<dbReference type="Proteomes" id="UP001152523">
    <property type="component" value="Unassembled WGS sequence"/>
</dbReference>
<evidence type="ECO:0000313" key="10">
    <source>
        <dbReference type="EMBL" id="CAH9143210.1"/>
    </source>
</evidence>
<dbReference type="PANTHER" id="PTHR48017">
    <property type="entry name" value="OS05G0424000 PROTEIN-RELATED"/>
    <property type="match status" value="1"/>
</dbReference>
<evidence type="ECO:0000259" key="8">
    <source>
        <dbReference type="Pfam" id="PF01490"/>
    </source>
</evidence>
<comment type="caution">
    <text evidence="10">The sequence shown here is derived from an EMBL/GenBank/DDBJ whole genome shotgun (WGS) entry which is preliminary data.</text>
</comment>
<keyword evidence="2" id="KW-0813">Transport</keyword>
<name>A0AAV0G5G2_9ASTE</name>
<evidence type="ECO:0000256" key="2">
    <source>
        <dbReference type="ARBA" id="ARBA00022448"/>
    </source>
</evidence>
<sequence length="457" mass="50178">MEIQKSSEPKGDSASGEELLRTGTVWSATAHIIAAVIGAGVLSLAWSTSQLGWIGGPAALLCFAVLTFISVSLLSRCYRSPDPVTGARHSSYMDAVRAHLGRRRTLICGLLQYLSMYGTCVAYIITTSKSMRAIKRSNCYHKEGHEAKCSSGNTIFMLSFGIIQIFMSQIPGFHNMAWLSVMAAIMSFGYASIGIGLGFAKVIENGVIKGSITGIATQTAAQKTWLTFQALGDISFAYPYTLVVLEIQDTLKSPPAEYKTMNKASFAAIAITTFFYMCCGCIGYAAFGDDTPGNLLTGFGFYEPYWLVDVANACIVLHLVGGYQIYSQPIYAYVEKWFGQYFPKSRVLSKPYILKLPSMPTIRLNLFRLCFRTAYVVSTTGIAILFPYFNQVLGVLGALTFWPLAIYFPVEMYLVQGKIRAWTTKWVFLETLSVICLCVSVMGLIGSVEEIISAKLN</sequence>
<organism evidence="10 11">
    <name type="scientific">Cuscuta epithymum</name>
    <dbReference type="NCBI Taxonomy" id="186058"/>
    <lineage>
        <taxon>Eukaryota</taxon>
        <taxon>Viridiplantae</taxon>
        <taxon>Streptophyta</taxon>
        <taxon>Embryophyta</taxon>
        <taxon>Tracheophyta</taxon>
        <taxon>Spermatophyta</taxon>
        <taxon>Magnoliopsida</taxon>
        <taxon>eudicotyledons</taxon>
        <taxon>Gunneridae</taxon>
        <taxon>Pentapetalae</taxon>
        <taxon>asterids</taxon>
        <taxon>lamiids</taxon>
        <taxon>Solanales</taxon>
        <taxon>Convolvulaceae</taxon>
        <taxon>Cuscuteae</taxon>
        <taxon>Cuscuta</taxon>
        <taxon>Cuscuta subgen. Cuscuta</taxon>
    </lineage>
</organism>
<dbReference type="InterPro" id="IPR013057">
    <property type="entry name" value="AA_transpt_TM"/>
</dbReference>
<comment type="subcellular location">
    <subcellularLocation>
        <location evidence="1">Membrane</location>
    </subcellularLocation>
</comment>
<evidence type="ECO:0000313" key="11">
    <source>
        <dbReference type="Proteomes" id="UP001152523"/>
    </source>
</evidence>
<keyword evidence="5 7" id="KW-1133">Transmembrane helix</keyword>
<feature type="transmembrane region" description="Helical" evidence="7">
    <location>
        <begin position="149"/>
        <end position="170"/>
    </location>
</feature>
<keyword evidence="3 7" id="KW-0812">Transmembrane</keyword>
<feature type="transmembrane region" description="Helical" evidence="7">
    <location>
        <begin position="53"/>
        <end position="74"/>
    </location>
</feature>
<feature type="domain" description="Amino acid transporter transmembrane" evidence="8">
    <location>
        <begin position="21"/>
        <end position="452"/>
    </location>
</feature>
<evidence type="ECO:0000256" key="6">
    <source>
        <dbReference type="ARBA" id="ARBA00023136"/>
    </source>
</evidence>
<accession>A0AAV0G5G2</accession>
<keyword evidence="11" id="KW-1185">Reference proteome</keyword>
<feature type="transmembrane region" description="Helical" evidence="7">
    <location>
        <begin position="266"/>
        <end position="286"/>
    </location>
</feature>
<keyword evidence="4" id="KW-0029">Amino-acid transport</keyword>
<evidence type="ECO:0000256" key="4">
    <source>
        <dbReference type="ARBA" id="ARBA00022970"/>
    </source>
</evidence>
<feature type="transmembrane region" description="Helical" evidence="7">
    <location>
        <begin position="427"/>
        <end position="448"/>
    </location>
</feature>
<dbReference type="GO" id="GO:0016020">
    <property type="term" value="C:membrane"/>
    <property type="evidence" value="ECO:0007669"/>
    <property type="project" value="UniProtKB-SubCell"/>
</dbReference>
<feature type="transmembrane region" description="Helical" evidence="7">
    <location>
        <begin position="176"/>
        <end position="200"/>
    </location>
</feature>
<feature type="transmembrane region" description="Helical" evidence="7">
    <location>
        <begin position="369"/>
        <end position="389"/>
    </location>
</feature>
<dbReference type="EMBL" id="CAMAPF010000127">
    <property type="protein sequence ID" value="CAH9104313.1"/>
    <property type="molecule type" value="Genomic_DNA"/>
</dbReference>
<dbReference type="EMBL" id="CAMAPF010001049">
    <property type="protein sequence ID" value="CAH9143210.1"/>
    <property type="molecule type" value="Genomic_DNA"/>
</dbReference>
<keyword evidence="6 7" id="KW-0472">Membrane</keyword>
<gene>
    <name evidence="9" type="ORF">CEPIT_LOCUS16731</name>
    <name evidence="10" type="ORF">CEPIT_LOCUS40495</name>
</gene>
<feature type="transmembrane region" description="Helical" evidence="7">
    <location>
        <begin position="395"/>
        <end position="415"/>
    </location>
</feature>
<evidence type="ECO:0000256" key="1">
    <source>
        <dbReference type="ARBA" id="ARBA00004370"/>
    </source>
</evidence>
<feature type="transmembrane region" description="Helical" evidence="7">
    <location>
        <begin position="25"/>
        <end position="46"/>
    </location>
</feature>
<protein>
    <recommendedName>
        <fullName evidence="8">Amino acid transporter transmembrane domain-containing protein</fullName>
    </recommendedName>
</protein>
<feature type="transmembrane region" description="Helical" evidence="7">
    <location>
        <begin position="110"/>
        <end position="128"/>
    </location>
</feature>
<dbReference type="Pfam" id="PF01490">
    <property type="entry name" value="Aa_trans"/>
    <property type="match status" value="1"/>
</dbReference>
<reference evidence="10" key="1">
    <citation type="submission" date="2022-07" db="EMBL/GenBank/DDBJ databases">
        <authorList>
            <person name="Macas J."/>
            <person name="Novak P."/>
            <person name="Neumann P."/>
        </authorList>
    </citation>
    <scope>NUCLEOTIDE SEQUENCE</scope>
</reference>
<evidence type="ECO:0000256" key="3">
    <source>
        <dbReference type="ARBA" id="ARBA00022692"/>
    </source>
</evidence>
<feature type="transmembrane region" description="Helical" evidence="7">
    <location>
        <begin position="306"/>
        <end position="326"/>
    </location>
</feature>
<evidence type="ECO:0000256" key="5">
    <source>
        <dbReference type="ARBA" id="ARBA00022989"/>
    </source>
</evidence>
<evidence type="ECO:0000313" key="9">
    <source>
        <dbReference type="EMBL" id="CAH9104313.1"/>
    </source>
</evidence>
<proteinExistence type="predicted"/>
<dbReference type="AlphaFoldDB" id="A0AAV0G5G2"/>